<comment type="caution">
    <text evidence="1">The sequence shown here is derived from an EMBL/GenBank/DDBJ whole genome shotgun (WGS) entry which is preliminary data.</text>
</comment>
<dbReference type="Proteomes" id="UP000321425">
    <property type="component" value="Unassembled WGS sequence"/>
</dbReference>
<reference evidence="1 2" key="1">
    <citation type="submission" date="2019-07" db="EMBL/GenBank/DDBJ databases">
        <title>Whole genome shotgun sequence of Alkalibacterium putridalgicola NBRC 103243.</title>
        <authorList>
            <person name="Hosoyama A."/>
            <person name="Uohara A."/>
            <person name="Ohji S."/>
            <person name="Ichikawa N."/>
        </authorList>
    </citation>
    <scope>NUCLEOTIDE SEQUENCE [LARGE SCALE GENOMIC DNA]</scope>
    <source>
        <strain evidence="1 2">NBRC 103243</strain>
    </source>
</reference>
<dbReference type="Gene3D" id="3.90.1720.10">
    <property type="entry name" value="endopeptidase domain like (from Nostoc punctiforme)"/>
    <property type="match status" value="1"/>
</dbReference>
<protein>
    <recommendedName>
        <fullName evidence="3">Permuted papain-like amidase enzyme, YaeF/YiiX, C92 family</fullName>
    </recommendedName>
</protein>
<dbReference type="InterPro" id="IPR038765">
    <property type="entry name" value="Papain-like_cys_pep_sf"/>
</dbReference>
<accession>A0ABQ0UZH2</accession>
<sequence length="107" mass="12131">MVYSKLGKKYHKESNSWSKVYRVNNPIDAVTAYAWAKKTYQNSNAIYDLSLNYAGTKYTYCSKIVWQAYRYGAGIHTVTVPNGLIVLPYSLPNYFNGGMGLKQVSNL</sequence>
<dbReference type="SUPFAM" id="SSF54001">
    <property type="entry name" value="Cysteine proteinases"/>
    <property type="match status" value="1"/>
</dbReference>
<evidence type="ECO:0008006" key="3">
    <source>
        <dbReference type="Google" id="ProtNLM"/>
    </source>
</evidence>
<evidence type="ECO:0000313" key="2">
    <source>
        <dbReference type="Proteomes" id="UP000321425"/>
    </source>
</evidence>
<dbReference type="EMBL" id="BJUX01000026">
    <property type="protein sequence ID" value="GEK89919.1"/>
    <property type="molecule type" value="Genomic_DNA"/>
</dbReference>
<evidence type="ECO:0000313" key="1">
    <source>
        <dbReference type="EMBL" id="GEK89919.1"/>
    </source>
</evidence>
<keyword evidence="2" id="KW-1185">Reference proteome</keyword>
<organism evidence="1 2">
    <name type="scientific">Alkalibacterium putridalgicola</name>
    <dbReference type="NCBI Taxonomy" id="426703"/>
    <lineage>
        <taxon>Bacteria</taxon>
        <taxon>Bacillati</taxon>
        <taxon>Bacillota</taxon>
        <taxon>Bacilli</taxon>
        <taxon>Lactobacillales</taxon>
        <taxon>Carnobacteriaceae</taxon>
        <taxon>Alkalibacterium</taxon>
    </lineage>
</organism>
<proteinExistence type="predicted"/>
<name>A0ABQ0UZH2_9LACT</name>
<gene>
    <name evidence="1" type="ORF">APU01nite_19580</name>
</gene>